<comment type="caution">
    <text evidence="1">The sequence shown here is derived from an EMBL/GenBank/DDBJ whole genome shotgun (WGS) entry which is preliminary data.</text>
</comment>
<dbReference type="Proteomes" id="UP000727407">
    <property type="component" value="Unassembled WGS sequence"/>
</dbReference>
<feature type="non-terminal residue" evidence="1">
    <location>
        <position position="56"/>
    </location>
</feature>
<name>A0A8J4U4T1_CLAMG</name>
<reference evidence="1" key="1">
    <citation type="submission" date="2020-07" db="EMBL/GenBank/DDBJ databases">
        <title>Clarias magur genome sequencing, assembly and annotation.</title>
        <authorList>
            <person name="Kushwaha B."/>
            <person name="Kumar R."/>
            <person name="Das P."/>
            <person name="Joshi C.G."/>
            <person name="Kumar D."/>
            <person name="Nagpure N.S."/>
            <person name="Pandey M."/>
            <person name="Agarwal S."/>
            <person name="Srivastava S."/>
            <person name="Singh M."/>
            <person name="Sahoo L."/>
            <person name="Jayasankar P."/>
            <person name="Meher P.K."/>
            <person name="Koringa P.G."/>
            <person name="Iquebal M.A."/>
            <person name="Das S.P."/>
            <person name="Bit A."/>
            <person name="Patnaik S."/>
            <person name="Patel N."/>
            <person name="Shah T.M."/>
            <person name="Hinsu A."/>
            <person name="Jena J.K."/>
        </authorList>
    </citation>
    <scope>NUCLEOTIDE SEQUENCE</scope>
    <source>
        <strain evidence="1">CIFAMagur01</strain>
        <tissue evidence="1">Testis</tissue>
    </source>
</reference>
<organism evidence="1 2">
    <name type="scientific">Clarias magur</name>
    <name type="common">Asian catfish</name>
    <name type="synonym">Macropteronotus magur</name>
    <dbReference type="NCBI Taxonomy" id="1594786"/>
    <lineage>
        <taxon>Eukaryota</taxon>
        <taxon>Metazoa</taxon>
        <taxon>Chordata</taxon>
        <taxon>Craniata</taxon>
        <taxon>Vertebrata</taxon>
        <taxon>Euteleostomi</taxon>
        <taxon>Actinopterygii</taxon>
        <taxon>Neopterygii</taxon>
        <taxon>Teleostei</taxon>
        <taxon>Ostariophysi</taxon>
        <taxon>Siluriformes</taxon>
        <taxon>Clariidae</taxon>
        <taxon>Clarias</taxon>
    </lineage>
</organism>
<keyword evidence="2" id="KW-1185">Reference proteome</keyword>
<accession>A0A8J4U4T1</accession>
<evidence type="ECO:0000313" key="2">
    <source>
        <dbReference type="Proteomes" id="UP000727407"/>
    </source>
</evidence>
<dbReference type="EMBL" id="QNUK01000616">
    <property type="protein sequence ID" value="KAF5891069.1"/>
    <property type="molecule type" value="Genomic_DNA"/>
</dbReference>
<gene>
    <name evidence="1" type="primary">crim1</name>
    <name evidence="1" type="ORF">DAT39_019227</name>
</gene>
<sequence>MRLTSSLNPETETGSLLWISGCWITRHFILSFDFQTSPHATGTATCRPRFEAHKPK</sequence>
<proteinExistence type="predicted"/>
<protein>
    <submittedName>
        <fullName evidence="1">Cysteine-rich motor neuron 1 protein</fullName>
    </submittedName>
</protein>
<evidence type="ECO:0000313" key="1">
    <source>
        <dbReference type="EMBL" id="KAF5891069.1"/>
    </source>
</evidence>
<dbReference type="AlphaFoldDB" id="A0A8J4U4T1"/>